<evidence type="ECO:0000256" key="10">
    <source>
        <dbReference type="ARBA" id="ARBA00023157"/>
    </source>
</evidence>
<dbReference type="Pfam" id="PF02244">
    <property type="entry name" value="Propep_M14"/>
    <property type="match status" value="1"/>
</dbReference>
<dbReference type="GO" id="GO:0006508">
    <property type="term" value="P:proteolysis"/>
    <property type="evidence" value="ECO:0007669"/>
    <property type="project" value="UniProtKB-KW"/>
</dbReference>
<dbReference type="PROSITE" id="PS52035">
    <property type="entry name" value="PEPTIDASE_M14"/>
    <property type="match status" value="1"/>
</dbReference>
<evidence type="ECO:0000259" key="13">
    <source>
        <dbReference type="PROSITE" id="PS52035"/>
    </source>
</evidence>
<dbReference type="CDD" id="cd03860">
    <property type="entry name" value="M14_CP_A-B_like"/>
    <property type="match status" value="1"/>
</dbReference>
<dbReference type="Gene3D" id="3.30.70.340">
    <property type="entry name" value="Metallocarboxypeptidase-like"/>
    <property type="match status" value="1"/>
</dbReference>
<evidence type="ECO:0000256" key="4">
    <source>
        <dbReference type="ARBA" id="ARBA00022670"/>
    </source>
</evidence>
<dbReference type="Pfam" id="PF00246">
    <property type="entry name" value="Peptidase_M14"/>
    <property type="match status" value="1"/>
</dbReference>
<evidence type="ECO:0000256" key="9">
    <source>
        <dbReference type="ARBA" id="ARBA00023049"/>
    </source>
</evidence>
<accession>A0A1J1HQM4</accession>
<dbReference type="EMBL" id="CVRI01000014">
    <property type="protein sequence ID" value="CRK89684.1"/>
    <property type="molecule type" value="Genomic_DNA"/>
</dbReference>
<dbReference type="AlphaFoldDB" id="A0A1J1HQM4"/>
<reference evidence="14 15" key="1">
    <citation type="submission" date="2015-04" db="EMBL/GenBank/DDBJ databases">
        <authorList>
            <person name="Syromyatnikov M.Y."/>
            <person name="Popov V.N."/>
        </authorList>
    </citation>
    <scope>NUCLEOTIDE SEQUENCE [LARGE SCALE GENOMIC DNA]</scope>
</reference>
<dbReference type="GO" id="GO:0005615">
    <property type="term" value="C:extracellular space"/>
    <property type="evidence" value="ECO:0007669"/>
    <property type="project" value="TreeGrafter"/>
</dbReference>
<dbReference type="PRINTS" id="PR00765">
    <property type="entry name" value="CRBOXYPTASEA"/>
</dbReference>
<dbReference type="SUPFAM" id="SSF53187">
    <property type="entry name" value="Zn-dependent exopeptidases"/>
    <property type="match status" value="1"/>
</dbReference>
<keyword evidence="6 12" id="KW-0732">Signal</keyword>
<dbReference type="Gene3D" id="3.40.630.10">
    <property type="entry name" value="Zn peptidases"/>
    <property type="match status" value="1"/>
</dbReference>
<dbReference type="InterPro" id="IPR003146">
    <property type="entry name" value="M14A_act_pep"/>
</dbReference>
<gene>
    <name evidence="14" type="primary">putative Carboxypeptidase B</name>
    <name evidence="14" type="ORF">CLUMA_CG003387</name>
</gene>
<feature type="signal peptide" evidence="12">
    <location>
        <begin position="1"/>
        <end position="20"/>
    </location>
</feature>
<keyword evidence="10" id="KW-1015">Disulfide bond</keyword>
<evidence type="ECO:0000256" key="12">
    <source>
        <dbReference type="SAM" id="SignalP"/>
    </source>
</evidence>
<feature type="active site" description="Proton donor/acceptor" evidence="11">
    <location>
        <position position="413"/>
    </location>
</feature>
<dbReference type="InterPro" id="IPR000834">
    <property type="entry name" value="Peptidase_M14"/>
</dbReference>
<evidence type="ECO:0000256" key="2">
    <source>
        <dbReference type="ARBA" id="ARBA00005988"/>
    </source>
</evidence>
<dbReference type="PANTHER" id="PTHR11705">
    <property type="entry name" value="PROTEASE FAMILY M14 CARBOXYPEPTIDASE A,B"/>
    <property type="match status" value="1"/>
</dbReference>
<evidence type="ECO:0000256" key="7">
    <source>
        <dbReference type="ARBA" id="ARBA00022801"/>
    </source>
</evidence>
<dbReference type="GO" id="GO:0004181">
    <property type="term" value="F:metallocarboxypeptidase activity"/>
    <property type="evidence" value="ECO:0007669"/>
    <property type="project" value="InterPro"/>
</dbReference>
<dbReference type="FunFam" id="3.40.630.10:FF:000001">
    <property type="entry name" value="Carboxypeptidase B"/>
    <property type="match status" value="1"/>
</dbReference>
<dbReference type="InterPro" id="IPR057246">
    <property type="entry name" value="CARBOXYPEPT_ZN_1"/>
</dbReference>
<evidence type="ECO:0000313" key="15">
    <source>
        <dbReference type="Proteomes" id="UP000183832"/>
    </source>
</evidence>
<evidence type="ECO:0000256" key="6">
    <source>
        <dbReference type="ARBA" id="ARBA00022729"/>
    </source>
</evidence>
<proteinExistence type="inferred from homology"/>
<dbReference type="OrthoDB" id="3626597at2759"/>
<evidence type="ECO:0000256" key="1">
    <source>
        <dbReference type="ARBA" id="ARBA00001947"/>
    </source>
</evidence>
<comment type="similarity">
    <text evidence="2 11">Belongs to the peptidase M14 family.</text>
</comment>
<dbReference type="InterPro" id="IPR036990">
    <property type="entry name" value="M14A-like_propep"/>
</dbReference>
<protein>
    <submittedName>
        <fullName evidence="14">CLUMA_CG003387, isoform A</fullName>
    </submittedName>
</protein>
<name>A0A1J1HQM4_9DIPT</name>
<keyword evidence="7" id="KW-0378">Hydrolase</keyword>
<evidence type="ECO:0000256" key="11">
    <source>
        <dbReference type="PROSITE-ProRule" id="PRU01379"/>
    </source>
</evidence>
<dbReference type="SUPFAM" id="SSF54897">
    <property type="entry name" value="Protease propeptides/inhibitors"/>
    <property type="match status" value="1"/>
</dbReference>
<feature type="chain" id="PRO_5012091327" evidence="12">
    <location>
        <begin position="21"/>
        <end position="450"/>
    </location>
</feature>
<dbReference type="PANTHER" id="PTHR11705:SF91">
    <property type="entry name" value="FI01817P-RELATED"/>
    <property type="match status" value="1"/>
</dbReference>
<sequence>MTWLVKVSSFVLLYLHCASCDVIDAEVIDAVPADISTEPPVIFDKDRAGIESIKYDGAQLWRIAYSEQEYKNAVAELQKQFQVSMWNLQMTNITQPYVDMFVKSAMVDDARSFLENVRVPFDVVINDIQEAINNENPPLDDTDLWQNRNGHPMTWTSYHRLTDIFGYLDYLTKTFPDLCSQQEIGKSIQGRPLKVLRVSNGNPTNKAIWIDGGIHAREWISPAVVTFIIDSFAENWNEQSQDIQNIDWYFLPVMNVDGYEYSHTNDRLWRKNRRRNSVCTGVDLNRNYGYKWGGQGASRQPCAETFAGSSAFSEPETKAVRDFLVKSAANFKASLSFHSYGQYILYPWGYDRKVPPDHADLDAVGKEAAEAMKKVSGFHYTVGPAGSSLYPASGGSDDWAKGTMKFKYSYTVELRDTGRHGFMLPADQIISSGQETMAFMRVIAKAVSKA</sequence>
<organism evidence="14 15">
    <name type="scientific">Clunio marinus</name>
    <dbReference type="NCBI Taxonomy" id="568069"/>
    <lineage>
        <taxon>Eukaryota</taxon>
        <taxon>Metazoa</taxon>
        <taxon>Ecdysozoa</taxon>
        <taxon>Arthropoda</taxon>
        <taxon>Hexapoda</taxon>
        <taxon>Insecta</taxon>
        <taxon>Pterygota</taxon>
        <taxon>Neoptera</taxon>
        <taxon>Endopterygota</taxon>
        <taxon>Diptera</taxon>
        <taxon>Nematocera</taxon>
        <taxon>Chironomoidea</taxon>
        <taxon>Chironomidae</taxon>
        <taxon>Clunio</taxon>
    </lineage>
</organism>
<dbReference type="Proteomes" id="UP000183832">
    <property type="component" value="Unassembled WGS sequence"/>
</dbReference>
<keyword evidence="5" id="KW-0479">Metal-binding</keyword>
<evidence type="ECO:0000256" key="5">
    <source>
        <dbReference type="ARBA" id="ARBA00022723"/>
    </source>
</evidence>
<dbReference type="STRING" id="568069.A0A1J1HQM4"/>
<evidence type="ECO:0000256" key="8">
    <source>
        <dbReference type="ARBA" id="ARBA00022833"/>
    </source>
</evidence>
<keyword evidence="4" id="KW-0645">Protease</keyword>
<dbReference type="SMART" id="SM00631">
    <property type="entry name" value="Zn_pept"/>
    <property type="match status" value="1"/>
</dbReference>
<keyword evidence="9" id="KW-0482">Metalloprotease</keyword>
<keyword evidence="8" id="KW-0862">Zinc</keyword>
<evidence type="ECO:0000256" key="3">
    <source>
        <dbReference type="ARBA" id="ARBA00022645"/>
    </source>
</evidence>
<comment type="cofactor">
    <cofactor evidence="1">
        <name>Zn(2+)</name>
        <dbReference type="ChEBI" id="CHEBI:29105"/>
    </cofactor>
</comment>
<evidence type="ECO:0000313" key="14">
    <source>
        <dbReference type="EMBL" id="CRK89684.1"/>
    </source>
</evidence>
<dbReference type="PROSITE" id="PS00132">
    <property type="entry name" value="CARBOXYPEPT_ZN_1"/>
    <property type="match status" value="1"/>
</dbReference>
<feature type="domain" description="Peptidase M14" evidence="13">
    <location>
        <begin position="157"/>
        <end position="447"/>
    </location>
</feature>
<keyword evidence="15" id="KW-1185">Reference proteome</keyword>
<dbReference type="GO" id="GO:0008270">
    <property type="term" value="F:zinc ion binding"/>
    <property type="evidence" value="ECO:0007669"/>
    <property type="project" value="InterPro"/>
</dbReference>
<keyword evidence="3" id="KW-0121">Carboxypeptidase</keyword>